<dbReference type="CDD" id="cd02951">
    <property type="entry name" value="SoxW"/>
    <property type="match status" value="1"/>
</dbReference>
<dbReference type="Gene3D" id="3.40.30.10">
    <property type="entry name" value="Glutaredoxin"/>
    <property type="match status" value="1"/>
</dbReference>
<feature type="domain" description="Thioredoxin-like fold" evidence="2">
    <location>
        <begin position="60"/>
        <end position="144"/>
    </location>
</feature>
<gene>
    <name evidence="3" type="ORF">SAMN04487991_0357</name>
</gene>
<feature type="signal peptide" evidence="1">
    <location>
        <begin position="1"/>
        <end position="31"/>
    </location>
</feature>
<dbReference type="InterPro" id="IPR036249">
    <property type="entry name" value="Thioredoxin-like_sf"/>
</dbReference>
<organism evidence="3 4">
    <name type="scientific">Celeribacter neptunius</name>
    <dbReference type="NCBI Taxonomy" id="588602"/>
    <lineage>
        <taxon>Bacteria</taxon>
        <taxon>Pseudomonadati</taxon>
        <taxon>Pseudomonadota</taxon>
        <taxon>Alphaproteobacteria</taxon>
        <taxon>Rhodobacterales</taxon>
        <taxon>Roseobacteraceae</taxon>
        <taxon>Celeribacter</taxon>
    </lineage>
</organism>
<evidence type="ECO:0000259" key="2">
    <source>
        <dbReference type="Pfam" id="PF13098"/>
    </source>
</evidence>
<dbReference type="AlphaFoldDB" id="A0A1I3JHQ8"/>
<feature type="chain" id="PRO_5011555310" evidence="1">
    <location>
        <begin position="32"/>
        <end position="206"/>
    </location>
</feature>
<dbReference type="InterPro" id="IPR012336">
    <property type="entry name" value="Thioredoxin-like_fold"/>
</dbReference>
<evidence type="ECO:0000313" key="3">
    <source>
        <dbReference type="EMBL" id="SFI59650.1"/>
    </source>
</evidence>
<protein>
    <submittedName>
        <fullName evidence="3">Thioredoxin-like domain-containing protein</fullName>
    </submittedName>
</protein>
<dbReference type="PROSITE" id="PS51318">
    <property type="entry name" value="TAT"/>
    <property type="match status" value="1"/>
</dbReference>
<sequence>MLNIARRSFIAAGLATGLAAGLTTLASPSLAVEMGDDGLHKTQWQRDTFKDLREDLAEANAEGKRLLIMIEQRGCIYCKKMHEEVYPDPEITKMIEDNFFVIQINMFGDVEVTDFDGESLPEKDVVQKWGMLFTPTSMYFPEQVAEGVSAKDAAVSTVPGAFGKLTTYNMMQWVLDHGYEGDEPFQKYHARMVAKQQEQGKLNVSE</sequence>
<proteinExistence type="predicted"/>
<dbReference type="RefSeq" id="WP_090056333.1">
    <property type="nucleotide sequence ID" value="NZ_FORH01000001.1"/>
</dbReference>
<accession>A0A1I3JHQ8</accession>
<dbReference type="EMBL" id="FORH01000001">
    <property type="protein sequence ID" value="SFI59650.1"/>
    <property type="molecule type" value="Genomic_DNA"/>
</dbReference>
<evidence type="ECO:0000256" key="1">
    <source>
        <dbReference type="SAM" id="SignalP"/>
    </source>
</evidence>
<name>A0A1I3JHQ8_9RHOB</name>
<reference evidence="4" key="1">
    <citation type="submission" date="2016-10" db="EMBL/GenBank/DDBJ databases">
        <authorList>
            <person name="Varghese N."/>
            <person name="Submissions S."/>
        </authorList>
    </citation>
    <scope>NUCLEOTIDE SEQUENCE [LARGE SCALE GENOMIC DNA]</scope>
    <source>
        <strain evidence="4">DSM 26471</strain>
    </source>
</reference>
<evidence type="ECO:0000313" key="4">
    <source>
        <dbReference type="Proteomes" id="UP000199630"/>
    </source>
</evidence>
<dbReference type="SUPFAM" id="SSF52833">
    <property type="entry name" value="Thioredoxin-like"/>
    <property type="match status" value="1"/>
</dbReference>
<dbReference type="STRING" id="588602.SAMN04487991_0357"/>
<dbReference type="InterPro" id="IPR041737">
    <property type="entry name" value="SoxW"/>
</dbReference>
<keyword evidence="1" id="KW-0732">Signal</keyword>
<dbReference type="OrthoDB" id="9811036at2"/>
<keyword evidence="4" id="KW-1185">Reference proteome</keyword>
<dbReference type="Proteomes" id="UP000199630">
    <property type="component" value="Unassembled WGS sequence"/>
</dbReference>
<dbReference type="InterPro" id="IPR006311">
    <property type="entry name" value="TAT_signal"/>
</dbReference>
<dbReference type="Pfam" id="PF13098">
    <property type="entry name" value="Thioredoxin_2"/>
    <property type="match status" value="1"/>
</dbReference>